<reference evidence="3 4" key="1">
    <citation type="submission" date="2018-04" db="EMBL/GenBank/DDBJ databases">
        <title>Massilia violaceinigra sp. nov., a novel purple-pigmented bacterium isolated from Tianshan glacier, Xinjiang, China.</title>
        <authorList>
            <person name="Wang H."/>
        </authorList>
    </citation>
    <scope>NUCLEOTIDE SEQUENCE [LARGE SCALE GENOMIC DNA]</scope>
    <source>
        <strain evidence="3 4">B448-2</strain>
    </source>
</reference>
<comment type="similarity">
    <text evidence="1">Belongs to the universal stress protein A family.</text>
</comment>
<evidence type="ECO:0000256" key="1">
    <source>
        <dbReference type="ARBA" id="ARBA00008791"/>
    </source>
</evidence>
<dbReference type="Pfam" id="PF00582">
    <property type="entry name" value="Usp"/>
    <property type="match status" value="2"/>
</dbReference>
<gene>
    <name evidence="3" type="ORF">C7C56_020080</name>
</gene>
<comment type="caution">
    <text evidence="3">The sequence shown here is derived from an EMBL/GenBank/DDBJ whole genome shotgun (WGS) entry which is preliminary data.</text>
</comment>
<dbReference type="PANTHER" id="PTHR46268:SF15">
    <property type="entry name" value="UNIVERSAL STRESS PROTEIN HP_0031"/>
    <property type="match status" value="1"/>
</dbReference>
<dbReference type="CDD" id="cd00293">
    <property type="entry name" value="USP-like"/>
    <property type="match status" value="1"/>
</dbReference>
<dbReference type="RefSeq" id="WP_106759142.1">
    <property type="nucleotide sequence ID" value="NZ_PXWF02000273.1"/>
</dbReference>
<organism evidence="3 4">
    <name type="scientific">Massilia glaciei</name>
    <dbReference type="NCBI Taxonomy" id="1524097"/>
    <lineage>
        <taxon>Bacteria</taxon>
        <taxon>Pseudomonadati</taxon>
        <taxon>Pseudomonadota</taxon>
        <taxon>Betaproteobacteria</taxon>
        <taxon>Burkholderiales</taxon>
        <taxon>Oxalobacteraceae</taxon>
        <taxon>Telluria group</taxon>
        <taxon>Massilia</taxon>
    </lineage>
</organism>
<dbReference type="PRINTS" id="PR01438">
    <property type="entry name" value="UNVRSLSTRESS"/>
</dbReference>
<evidence type="ECO:0000313" key="4">
    <source>
        <dbReference type="Proteomes" id="UP000241421"/>
    </source>
</evidence>
<sequence>MSYKTILVHVDDSPQAAERVGVAAGLAQAHGAHLIGLALTDASPLIYYVGGGFDISDPSLASQLEASRQAAEKALQQFESLARGIGVASFERRLEDGEAWPGFTLQARYCDLVVICQSSNQADAPRYAADFSEHVVLNWCRPTLIIPAAGHVGHPGQRVLIAWNAGMAAARAVAGALPLLRRARQVDVAVFNPEREPYDAHGAEPGADVALYLARHGVRVGVKPQTIDTSVGDALLSAAADWSSDLVVMGAYGHSRFRELILGGTTRTVLQSMAVPVLMMH</sequence>
<evidence type="ECO:0000259" key="2">
    <source>
        <dbReference type="Pfam" id="PF00582"/>
    </source>
</evidence>
<dbReference type="InterPro" id="IPR006015">
    <property type="entry name" value="Universal_stress_UspA"/>
</dbReference>
<keyword evidence="4" id="KW-1185">Reference proteome</keyword>
<dbReference type="OrthoDB" id="9804721at2"/>
<dbReference type="PANTHER" id="PTHR46268">
    <property type="entry name" value="STRESS RESPONSE PROTEIN NHAX"/>
    <property type="match status" value="1"/>
</dbReference>
<accession>A0A2U2HGD4</accession>
<feature type="domain" description="UspA" evidence="2">
    <location>
        <begin position="212"/>
        <end position="280"/>
    </location>
</feature>
<dbReference type="EMBL" id="PXWF02000273">
    <property type="protein sequence ID" value="PWF43990.1"/>
    <property type="molecule type" value="Genomic_DNA"/>
</dbReference>
<feature type="domain" description="UspA" evidence="2">
    <location>
        <begin position="3"/>
        <end position="118"/>
    </location>
</feature>
<dbReference type="AlphaFoldDB" id="A0A2U2HGD4"/>
<dbReference type="Gene3D" id="3.40.50.12370">
    <property type="match status" value="1"/>
</dbReference>
<dbReference type="InterPro" id="IPR006016">
    <property type="entry name" value="UspA"/>
</dbReference>
<evidence type="ECO:0000313" key="3">
    <source>
        <dbReference type="EMBL" id="PWF43990.1"/>
    </source>
</evidence>
<dbReference type="SUPFAM" id="SSF52402">
    <property type="entry name" value="Adenine nucleotide alpha hydrolases-like"/>
    <property type="match status" value="2"/>
</dbReference>
<name>A0A2U2HGD4_9BURK</name>
<protein>
    <submittedName>
        <fullName evidence="3">Universal stress protein</fullName>
    </submittedName>
</protein>
<dbReference type="Proteomes" id="UP000241421">
    <property type="component" value="Unassembled WGS sequence"/>
</dbReference>
<proteinExistence type="inferred from homology"/>